<dbReference type="GO" id="GO:0007221">
    <property type="term" value="P:positive regulation of transcription of Notch receptor target"/>
    <property type="evidence" value="ECO:0007669"/>
    <property type="project" value="InterPro"/>
</dbReference>
<dbReference type="Gene3D" id="6.10.250.970">
    <property type="match status" value="1"/>
</dbReference>
<evidence type="ECO:0000256" key="6">
    <source>
        <dbReference type="ARBA" id="ARBA00023163"/>
    </source>
</evidence>
<feature type="compositionally biased region" description="Basic and acidic residues" evidence="9">
    <location>
        <begin position="179"/>
        <end position="200"/>
    </location>
</feature>
<sequence length="265" mass="28951">MMADFVTPRHSAVMERLRRRIELFRQHHNSCENRYESATLERLELERQQTFALHQRCLQTKAKRSSKHRQPQPSGEQAVQRGPGSGGGGGGGAEDGGGTAAEQSRNSTLIALQETVKRKLESASSPLGGRDPVNGFSDGFPPNKKACLDNGTTNGSPLDSKLGISDSLNSNGTHGPPSESKESGRESSSDFHRKEMKQEPDDILPIMPPTGGGNNSLFPDLNLNEQEWTELMEELNCAVAYEDIQDIPQRWLRGPQGPPGDGPRL</sequence>
<feature type="region of interest" description="Disordered" evidence="9">
    <location>
        <begin position="121"/>
        <end position="220"/>
    </location>
</feature>
<dbReference type="PANTHER" id="PTHR15692:SF19">
    <property type="entry name" value="MASTERMIND-LIKE PROTEIN 1"/>
    <property type="match status" value="1"/>
</dbReference>
<keyword evidence="3" id="KW-0914">Notch signaling pathway</keyword>
<comment type="subcellular location">
    <subcellularLocation>
        <location evidence="1">Nucleus speckle</location>
    </subcellularLocation>
</comment>
<accession>A0A4Z2C4E2</accession>
<dbReference type="PANTHER" id="PTHR15692">
    <property type="entry name" value="MASTERMIND-LIKE"/>
    <property type="match status" value="1"/>
</dbReference>
<comment type="similarity">
    <text evidence="2">Belongs to the mastermind family.</text>
</comment>
<organism evidence="11 12">
    <name type="scientific">Takifugu bimaculatus</name>
    <dbReference type="NCBI Taxonomy" id="433685"/>
    <lineage>
        <taxon>Eukaryota</taxon>
        <taxon>Metazoa</taxon>
        <taxon>Chordata</taxon>
        <taxon>Craniata</taxon>
        <taxon>Vertebrata</taxon>
        <taxon>Euteleostomi</taxon>
        <taxon>Actinopterygii</taxon>
        <taxon>Neopterygii</taxon>
        <taxon>Teleostei</taxon>
        <taxon>Neoteleostei</taxon>
        <taxon>Acanthomorphata</taxon>
        <taxon>Eupercaria</taxon>
        <taxon>Tetraodontiformes</taxon>
        <taxon>Tetradontoidea</taxon>
        <taxon>Tetraodontidae</taxon>
        <taxon>Takifugu</taxon>
    </lineage>
</organism>
<name>A0A4Z2C4E2_9TELE</name>
<feature type="compositionally biased region" description="Basic residues" evidence="9">
    <location>
        <begin position="61"/>
        <end position="70"/>
    </location>
</feature>
<feature type="compositionally biased region" description="Gly residues" evidence="9">
    <location>
        <begin position="83"/>
        <end position="99"/>
    </location>
</feature>
<dbReference type="InterPro" id="IPR019082">
    <property type="entry name" value="Mastermind-like_N"/>
</dbReference>
<keyword evidence="12" id="KW-1185">Reference proteome</keyword>
<protein>
    <recommendedName>
        <fullName evidence="10">Neurogenic mastermind-like N-terminal domain-containing protein</fullName>
    </recommendedName>
</protein>
<dbReference type="GO" id="GO:0003713">
    <property type="term" value="F:transcription coactivator activity"/>
    <property type="evidence" value="ECO:0007669"/>
    <property type="project" value="InterPro"/>
</dbReference>
<feature type="domain" description="Neurogenic mastermind-like N-terminal" evidence="10">
    <location>
        <begin position="8"/>
        <end position="67"/>
    </location>
</feature>
<evidence type="ECO:0000256" key="3">
    <source>
        <dbReference type="ARBA" id="ARBA00022976"/>
    </source>
</evidence>
<dbReference type="GO" id="GO:0016607">
    <property type="term" value="C:nuclear speck"/>
    <property type="evidence" value="ECO:0007669"/>
    <property type="project" value="UniProtKB-SubCell"/>
</dbReference>
<feature type="region of interest" description="Disordered" evidence="9">
    <location>
        <begin position="57"/>
        <end position="105"/>
    </location>
</feature>
<keyword evidence="8" id="KW-0175">Coiled coil</keyword>
<evidence type="ECO:0000313" key="11">
    <source>
        <dbReference type="EMBL" id="TNM98600.1"/>
    </source>
</evidence>
<feature type="coiled-coil region" evidence="8">
    <location>
        <begin position="14"/>
        <end position="48"/>
    </location>
</feature>
<reference evidence="11 12" key="1">
    <citation type="submission" date="2019-04" db="EMBL/GenBank/DDBJ databases">
        <title>The sequence and de novo assembly of Takifugu bimaculatus genome using PacBio and Hi-C technologies.</title>
        <authorList>
            <person name="Xu P."/>
            <person name="Liu B."/>
            <person name="Zhou Z."/>
        </authorList>
    </citation>
    <scope>NUCLEOTIDE SEQUENCE [LARGE SCALE GENOMIC DNA]</scope>
    <source>
        <strain evidence="11">TB-2018</strain>
        <tissue evidence="11">Muscle</tissue>
    </source>
</reference>
<dbReference type="AlphaFoldDB" id="A0A4Z2C4E2"/>
<evidence type="ECO:0000256" key="1">
    <source>
        <dbReference type="ARBA" id="ARBA00004324"/>
    </source>
</evidence>
<gene>
    <name evidence="11" type="ORF">fugu_013164</name>
</gene>
<keyword evidence="6" id="KW-0804">Transcription</keyword>
<dbReference type="InterPro" id="IPR046370">
    <property type="entry name" value="MAML_N_sf"/>
</dbReference>
<evidence type="ECO:0000256" key="5">
    <source>
        <dbReference type="ARBA" id="ARBA00023159"/>
    </source>
</evidence>
<dbReference type="EMBL" id="SWLE01000006">
    <property type="protein sequence ID" value="TNM98600.1"/>
    <property type="molecule type" value="Genomic_DNA"/>
</dbReference>
<comment type="caution">
    <text evidence="11">The sequence shown here is derived from an EMBL/GenBank/DDBJ whole genome shotgun (WGS) entry which is preliminary data.</text>
</comment>
<evidence type="ECO:0000256" key="7">
    <source>
        <dbReference type="ARBA" id="ARBA00023242"/>
    </source>
</evidence>
<dbReference type="SMART" id="SM01275">
    <property type="entry name" value="MamL-1"/>
    <property type="match status" value="1"/>
</dbReference>
<evidence type="ECO:0000256" key="2">
    <source>
        <dbReference type="ARBA" id="ARBA00008081"/>
    </source>
</evidence>
<dbReference type="InterPro" id="IPR046369">
    <property type="entry name" value="MAML1-3"/>
</dbReference>
<keyword evidence="4" id="KW-0805">Transcription regulation</keyword>
<dbReference type="Pfam" id="PF09596">
    <property type="entry name" value="MamL-1"/>
    <property type="match status" value="1"/>
</dbReference>
<evidence type="ECO:0000259" key="10">
    <source>
        <dbReference type="SMART" id="SM01275"/>
    </source>
</evidence>
<evidence type="ECO:0000256" key="8">
    <source>
        <dbReference type="SAM" id="Coils"/>
    </source>
</evidence>
<keyword evidence="5" id="KW-0010">Activator</keyword>
<evidence type="ECO:0000256" key="4">
    <source>
        <dbReference type="ARBA" id="ARBA00023015"/>
    </source>
</evidence>
<proteinExistence type="inferred from homology"/>
<keyword evidence="7" id="KW-0539">Nucleus</keyword>
<dbReference type="Proteomes" id="UP000516260">
    <property type="component" value="Chromosome 14"/>
</dbReference>
<evidence type="ECO:0000256" key="9">
    <source>
        <dbReference type="SAM" id="MobiDB-lite"/>
    </source>
</evidence>
<evidence type="ECO:0000313" key="12">
    <source>
        <dbReference type="Proteomes" id="UP000516260"/>
    </source>
</evidence>